<gene>
    <name evidence="3" type="ORF">Plil01_000598400</name>
</gene>
<accession>A0A9W6WT63</accession>
<name>A0A9W6WT63_9STRA</name>
<dbReference type="AlphaFoldDB" id="A0A9W6WT63"/>
<evidence type="ECO:0000256" key="1">
    <source>
        <dbReference type="SAM" id="Coils"/>
    </source>
</evidence>
<evidence type="ECO:0000313" key="3">
    <source>
        <dbReference type="EMBL" id="GMF16683.1"/>
    </source>
</evidence>
<organism evidence="3 4">
    <name type="scientific">Phytophthora lilii</name>
    <dbReference type="NCBI Taxonomy" id="2077276"/>
    <lineage>
        <taxon>Eukaryota</taxon>
        <taxon>Sar</taxon>
        <taxon>Stramenopiles</taxon>
        <taxon>Oomycota</taxon>
        <taxon>Peronosporomycetes</taxon>
        <taxon>Peronosporales</taxon>
        <taxon>Peronosporaceae</taxon>
        <taxon>Phytophthora</taxon>
    </lineage>
</organism>
<protein>
    <submittedName>
        <fullName evidence="3">Unnamed protein product</fullName>
    </submittedName>
</protein>
<comment type="caution">
    <text evidence="3">The sequence shown here is derived from an EMBL/GenBank/DDBJ whole genome shotgun (WGS) entry which is preliminary data.</text>
</comment>
<keyword evidence="1" id="KW-0175">Coiled coil</keyword>
<feature type="coiled-coil region" evidence="1">
    <location>
        <begin position="155"/>
        <end position="225"/>
    </location>
</feature>
<proteinExistence type="predicted"/>
<feature type="region of interest" description="Disordered" evidence="2">
    <location>
        <begin position="122"/>
        <end position="155"/>
    </location>
</feature>
<sequence>MYSRFRCFNQMVSPSFPAASRCIVFDTVSFLHGIQTSTTTLHNLYLYSAPSIILQTKKFVSKTEKFTLHVTQVRDTSLSRSSDLYRRSRVIPAMSAHVPLDALEPTLTDVLAFLDAFESDATASTAGSSDDGRRSPPSAAERRKTRKAAASRRCQQKKRAELLALRAQVAALETRVGELKQARKTHATSGLNLDKTQPLQVWRDRARLEQQLRQQSEQRNQQLQLVVARQSQVARAVRSVLDNVTSVVHFEEALRTPPPTSVLGEFVPNLNDAIYNELATRLGRIYVDTNSMFSSLDEIVVKDVSTGVQVRRDAVTGLPYVELTAAMKTSLEMNQAEKILMNMSTCHYKKYVSLRKYLTEQGIKKETELELREEELAVALSTMSLSRKYEEDNRLILTFSSLVCDHPTKSAMRFHEEGFIVLSQSPMSPQSGAVIQSRYRLTPDMDSWVSATQNTETVKMFVLEKLGSMMWSNIQRIQANCIEAQSNPASIPAF</sequence>
<evidence type="ECO:0000313" key="4">
    <source>
        <dbReference type="Proteomes" id="UP001165083"/>
    </source>
</evidence>
<evidence type="ECO:0000256" key="2">
    <source>
        <dbReference type="SAM" id="MobiDB-lite"/>
    </source>
</evidence>
<dbReference type="EMBL" id="BSXW01000258">
    <property type="protein sequence ID" value="GMF16683.1"/>
    <property type="molecule type" value="Genomic_DNA"/>
</dbReference>
<dbReference type="OrthoDB" id="114863at2759"/>
<dbReference type="Proteomes" id="UP001165083">
    <property type="component" value="Unassembled WGS sequence"/>
</dbReference>
<reference evidence="3" key="1">
    <citation type="submission" date="2023-04" db="EMBL/GenBank/DDBJ databases">
        <title>Phytophthora lilii NBRC 32176.</title>
        <authorList>
            <person name="Ichikawa N."/>
            <person name="Sato H."/>
            <person name="Tonouchi N."/>
        </authorList>
    </citation>
    <scope>NUCLEOTIDE SEQUENCE</scope>
    <source>
        <strain evidence="3">NBRC 32176</strain>
    </source>
</reference>
<keyword evidence="4" id="KW-1185">Reference proteome</keyword>
<feature type="compositionally biased region" description="Basic residues" evidence="2">
    <location>
        <begin position="143"/>
        <end position="155"/>
    </location>
</feature>